<dbReference type="Pfam" id="PF13920">
    <property type="entry name" value="zf-C3HC4_3"/>
    <property type="match status" value="1"/>
</dbReference>
<dbReference type="GO" id="GO:0006511">
    <property type="term" value="P:ubiquitin-dependent protein catabolic process"/>
    <property type="evidence" value="ECO:0007669"/>
    <property type="project" value="TreeGrafter"/>
</dbReference>
<dbReference type="InterPro" id="IPR013083">
    <property type="entry name" value="Znf_RING/FYVE/PHD"/>
</dbReference>
<feature type="transmembrane region" description="Helical" evidence="2">
    <location>
        <begin position="259"/>
        <end position="280"/>
    </location>
</feature>
<dbReference type="RefSeq" id="XP_016210302.1">
    <property type="nucleotide sequence ID" value="XM_016361798.1"/>
</dbReference>
<evidence type="ECO:0000256" key="2">
    <source>
        <dbReference type="SAM" id="Phobius"/>
    </source>
</evidence>
<dbReference type="GO" id="GO:0016567">
    <property type="term" value="P:protein ubiquitination"/>
    <property type="evidence" value="ECO:0007669"/>
    <property type="project" value="TreeGrafter"/>
</dbReference>
<dbReference type="OrthoDB" id="66726at2759"/>
<evidence type="ECO:0008006" key="5">
    <source>
        <dbReference type="Google" id="ProtNLM"/>
    </source>
</evidence>
<accession>A0A0D2A194</accession>
<dbReference type="PANTHER" id="PTHR22696:SF1">
    <property type="entry name" value="E3 UBIQUITIN-PROTEIN LIGASE RNF26"/>
    <property type="match status" value="1"/>
</dbReference>
<sequence length="937" mass="103814">MRNLTLGIAPSLDDLILLPHRAAERAKQFAYYYGLDDIFGRIKGSGAFIAENTGNASNVSASLTKEALAKNTIAEAALSATNVAKASPGPRVAAVATGTGLGGAFSQGLNETGVSRFVNALWHAWRNLGGILPYVMSKWAFMTVLMSFVVNRTQFYASSRVPLHLWWPVRFGLFLAPIAAVCIQVLWLLEGMRCQTSPDYAIYRYGNASKVFDLDYGGEGGFIYALSSSLTAWETDFDACVNVGMSNADGVKPVGSLSLLWPLFLSLCLGAFTDTLSSALQGRPPLSDYNLLELSFAFNEAEAMVVRIFEAALAASEDHDVNNFDRKLLVRATNTSPDMLLIAAIWGLSSLTSMLLGIFGKRHQYRLLNTGFWGIAYFAALSRSIVLMWLRMPEQEAFWSGRIPMILLMGFVPHFIVVTGMVTCALIYGAALITTALSLPPAAGRPASFREALSIAYSNLQANVHFSNVSSFGFRMTDDFYTALLNTGFTLLTAASEAVYLNEGAKVHVSQLTWLERKRIKELQQGLLFKRTRQAIPTELRAAINDRVEAAMGNPQPSGYSVERKIRGQDREEVLAVVKGNASLPVERGSRYNMALRLIIGTFWLVAGFNAKLIIMSLELLGITWRPRILRRLMGTPKHRHNAEDPMRNRQGRRIDLLVFPDDEIVQVGGNPNIDIEAEFKKHSVPDADVDDSMYTWWRQGGYWGEIDTSGEYTPSQMDDDATSMISMSTECASTDGDEWSDIDDSGRRTPTQRNPYPSSREATPIEYDGAFDSEQLARLLDPRNKDEQEEARILARRLRHRGIMTRSQYNREMMKERAALLASSRYGQHVAISPNGGLLSPEEEEAALEKFILERRSQNMRKRDSNEEDWASGAAGMGASGPQCVVCQDNPRTILLWPCGCLCLCDDCRVNMAARNFGSCICCRTGTMAYSRLYVP</sequence>
<feature type="compositionally biased region" description="Polar residues" evidence="1">
    <location>
        <begin position="749"/>
        <end position="762"/>
    </location>
</feature>
<keyword evidence="2" id="KW-0812">Transmembrane</keyword>
<dbReference type="GeneID" id="27315935"/>
<feature type="region of interest" description="Disordered" evidence="1">
    <location>
        <begin position="732"/>
        <end position="765"/>
    </location>
</feature>
<keyword evidence="2" id="KW-1133">Transmembrane helix</keyword>
<evidence type="ECO:0000313" key="3">
    <source>
        <dbReference type="EMBL" id="KIW00433.1"/>
    </source>
</evidence>
<evidence type="ECO:0000313" key="4">
    <source>
        <dbReference type="Proteomes" id="UP000053259"/>
    </source>
</evidence>
<feature type="transmembrane region" description="Helical" evidence="2">
    <location>
        <begin position="411"/>
        <end position="439"/>
    </location>
</feature>
<gene>
    <name evidence="3" type="ORF">PV09_07962</name>
</gene>
<proteinExistence type="predicted"/>
<feature type="transmembrane region" description="Helical" evidence="2">
    <location>
        <begin position="131"/>
        <end position="150"/>
    </location>
</feature>
<dbReference type="InParanoid" id="A0A0D2A194"/>
<feature type="transmembrane region" description="Helical" evidence="2">
    <location>
        <begin position="371"/>
        <end position="391"/>
    </location>
</feature>
<dbReference type="HOGENOM" id="CLU_006057_0_0_1"/>
<protein>
    <recommendedName>
        <fullName evidence="5">RING-type domain-containing protein</fullName>
    </recommendedName>
</protein>
<feature type="transmembrane region" description="Helical" evidence="2">
    <location>
        <begin position="598"/>
        <end position="625"/>
    </location>
</feature>
<dbReference type="GO" id="GO:0061630">
    <property type="term" value="F:ubiquitin protein ligase activity"/>
    <property type="evidence" value="ECO:0007669"/>
    <property type="project" value="TreeGrafter"/>
</dbReference>
<dbReference type="STRING" id="253628.A0A0D2A194"/>
<evidence type="ECO:0000256" key="1">
    <source>
        <dbReference type="SAM" id="MobiDB-lite"/>
    </source>
</evidence>
<dbReference type="VEuPathDB" id="FungiDB:PV09_07962"/>
<organism evidence="3 4">
    <name type="scientific">Verruconis gallopava</name>
    <dbReference type="NCBI Taxonomy" id="253628"/>
    <lineage>
        <taxon>Eukaryota</taxon>
        <taxon>Fungi</taxon>
        <taxon>Dikarya</taxon>
        <taxon>Ascomycota</taxon>
        <taxon>Pezizomycotina</taxon>
        <taxon>Dothideomycetes</taxon>
        <taxon>Pleosporomycetidae</taxon>
        <taxon>Venturiales</taxon>
        <taxon>Sympoventuriaceae</taxon>
        <taxon>Verruconis</taxon>
    </lineage>
</organism>
<keyword evidence="2" id="KW-0472">Membrane</keyword>
<reference evidence="3 4" key="1">
    <citation type="submission" date="2015-01" db="EMBL/GenBank/DDBJ databases">
        <title>The Genome Sequence of Ochroconis gallopava CBS43764.</title>
        <authorList>
            <consortium name="The Broad Institute Genomics Platform"/>
            <person name="Cuomo C."/>
            <person name="de Hoog S."/>
            <person name="Gorbushina A."/>
            <person name="Stielow B."/>
            <person name="Teixiera M."/>
            <person name="Abouelleil A."/>
            <person name="Chapman S.B."/>
            <person name="Priest M."/>
            <person name="Young S.K."/>
            <person name="Wortman J."/>
            <person name="Nusbaum C."/>
            <person name="Birren B."/>
        </authorList>
    </citation>
    <scope>NUCLEOTIDE SEQUENCE [LARGE SCALE GENOMIC DNA]</scope>
    <source>
        <strain evidence="3 4">CBS 43764</strain>
    </source>
</reference>
<dbReference type="Proteomes" id="UP000053259">
    <property type="component" value="Unassembled WGS sequence"/>
</dbReference>
<dbReference type="EMBL" id="KN847563">
    <property type="protein sequence ID" value="KIW00433.1"/>
    <property type="molecule type" value="Genomic_DNA"/>
</dbReference>
<dbReference type="AlphaFoldDB" id="A0A0D2A194"/>
<feature type="transmembrane region" description="Helical" evidence="2">
    <location>
        <begin position="339"/>
        <end position="359"/>
    </location>
</feature>
<name>A0A0D2A194_9PEZI</name>
<feature type="transmembrane region" description="Helical" evidence="2">
    <location>
        <begin position="170"/>
        <end position="189"/>
    </location>
</feature>
<dbReference type="Gene3D" id="3.30.40.10">
    <property type="entry name" value="Zinc/RING finger domain, C3HC4 (zinc finger)"/>
    <property type="match status" value="1"/>
</dbReference>
<dbReference type="PANTHER" id="PTHR22696">
    <property type="entry name" value="E3 UBIQUITIN-PROTEIN LIGASE RNF26"/>
    <property type="match status" value="1"/>
</dbReference>
<keyword evidence="4" id="KW-1185">Reference proteome</keyword>